<dbReference type="AlphaFoldDB" id="A0A5C5YVU5"/>
<dbReference type="FunFam" id="3.40.720.10:FF:000023">
    <property type="entry name" value="Arylsulfatase A"/>
    <property type="match status" value="1"/>
</dbReference>
<dbReference type="EC" id="3.1.6.1" evidence="11"/>
<accession>A0A5C5YVU5</accession>
<evidence type="ECO:0000256" key="2">
    <source>
        <dbReference type="ARBA" id="ARBA00008779"/>
    </source>
</evidence>
<dbReference type="EMBL" id="SJPJ01000001">
    <property type="protein sequence ID" value="TWT78881.1"/>
    <property type="molecule type" value="Genomic_DNA"/>
</dbReference>
<dbReference type="CDD" id="cd16026">
    <property type="entry name" value="GALNS_like"/>
    <property type="match status" value="1"/>
</dbReference>
<feature type="region of interest" description="Disordered" evidence="8">
    <location>
        <begin position="464"/>
        <end position="487"/>
    </location>
</feature>
<sequence length="872" mass="95868" precursor="true">MKIFLVGFAMALLTVSSIDAAEPPNIVLFFIDDMGYGDIGPFGNQVNKTPNLDQMAREGNVLRQFYVANTACTPSRSALMTGTYASRIGMDGDVCFPAEERGLNPTEITIAEMLKAEGYATGCFGKWHLGDQTEFMPLAQGFDEYFGIPYSNDMWPGNLKGHRHFKQPYTPLPVLHQDKVVAYVSDGADQSLLCQVVTDYTVKFIDDHKDEPFFCYVPHAYVHHPRFARPEILRKAGGDVNRANVEEVDTGVGRVLDKIRDLKLDQQTLVIFTSDNGGAGGMSMGPLRGGKGGPKYEGHMREPTITWWPGRIPAGIESNGIGVTTDLLPSLARLVGGDVPTDRKIDGKDALDILLGKPGAKSPHHLHFYEVDGIRRGPWKLVRIGNKTELYNLDTDLGERNNVAKQNPKISHELSELLDVHVATIIADTRPAGFVKPGTAKPLLSEPGELPKLRDFMGLPETTAIGAPRKKAESKNNGKAKKKPKAMLDAARNRKPNFVLILADDQGWNGWSTAMDPRIPDSKSDFYRTPNLDRRVSGGMRFSRGYAPAPVCSPTRHSIQFGVSPAKTRITHNSPTPKQHCAPKVSLANLSKKASPDYTTAHFGNKWHVSAAPMACGYDQSDGATGNRDGDTSNDPNDPKRVYDVTERSVSFMEQAVSQGQPFFLQVSHDADHLTFKSSVGMPEKFADIPVGKRHHDRKCAGMNGDLDQGVGSILDAIDRLAITDRTYVFYFADIRSDQSNDKLHGIARRKAWPRSYSKGFVPEGGVRVPFVVCGPGVQPGAVSRTPVIAYELLPTCMELINPEIPLPNVVEGGSMLSVLYNRGEGLVKRPNDCMVFHYPTGVWPAQSSLVQGDWKLVKSWAFDRVKLFNLA</sequence>
<dbReference type="Gene3D" id="3.30.1120.10">
    <property type="match status" value="1"/>
</dbReference>
<dbReference type="PANTHER" id="PTHR42693:SF53">
    <property type="entry name" value="ENDO-4-O-SULFATASE"/>
    <property type="match status" value="1"/>
</dbReference>
<proteinExistence type="inferred from homology"/>
<evidence type="ECO:0000256" key="9">
    <source>
        <dbReference type="SAM" id="SignalP"/>
    </source>
</evidence>
<comment type="similarity">
    <text evidence="2">Belongs to the sulfatase family.</text>
</comment>
<comment type="caution">
    <text evidence="11">The sequence shown here is derived from an EMBL/GenBank/DDBJ whole genome shotgun (WGS) entry which is preliminary data.</text>
</comment>
<evidence type="ECO:0000256" key="5">
    <source>
        <dbReference type="ARBA" id="ARBA00022801"/>
    </source>
</evidence>
<dbReference type="InterPro" id="IPR000917">
    <property type="entry name" value="Sulfatase_N"/>
</dbReference>
<reference evidence="11 12" key="1">
    <citation type="submission" date="2019-02" db="EMBL/GenBank/DDBJ databases">
        <title>Deep-cultivation of Planctomycetes and their phenomic and genomic characterization uncovers novel biology.</title>
        <authorList>
            <person name="Wiegand S."/>
            <person name="Jogler M."/>
            <person name="Boedeker C."/>
            <person name="Pinto D."/>
            <person name="Vollmers J."/>
            <person name="Rivas-Marin E."/>
            <person name="Kohn T."/>
            <person name="Peeters S.H."/>
            <person name="Heuer A."/>
            <person name="Rast P."/>
            <person name="Oberbeckmann S."/>
            <person name="Bunk B."/>
            <person name="Jeske O."/>
            <person name="Meyerdierks A."/>
            <person name="Storesund J.E."/>
            <person name="Kallscheuer N."/>
            <person name="Luecker S."/>
            <person name="Lage O.M."/>
            <person name="Pohl T."/>
            <person name="Merkel B.J."/>
            <person name="Hornburger P."/>
            <person name="Mueller R.-W."/>
            <person name="Bruemmer F."/>
            <person name="Labrenz M."/>
            <person name="Spormann A.M."/>
            <person name="Op Den Camp H."/>
            <person name="Overmann J."/>
            <person name="Amann R."/>
            <person name="Jetten M.S.M."/>
            <person name="Mascher T."/>
            <person name="Medema M.H."/>
            <person name="Devos D.P."/>
            <person name="Kaster A.-K."/>
            <person name="Ovreas L."/>
            <person name="Rohde M."/>
            <person name="Galperin M.Y."/>
            <person name="Jogler C."/>
        </authorList>
    </citation>
    <scope>NUCLEOTIDE SEQUENCE [LARGE SCALE GENOMIC DNA]</scope>
    <source>
        <strain evidence="11 12">CA13</strain>
    </source>
</reference>
<keyword evidence="12" id="KW-1185">Reference proteome</keyword>
<keyword evidence="4 9" id="KW-0732">Signal</keyword>
<feature type="signal peptide" evidence="9">
    <location>
        <begin position="1"/>
        <end position="20"/>
    </location>
</feature>
<evidence type="ECO:0000259" key="10">
    <source>
        <dbReference type="Pfam" id="PF00884"/>
    </source>
</evidence>
<name>A0A5C5YVU5_9BACT</name>
<evidence type="ECO:0000313" key="12">
    <source>
        <dbReference type="Proteomes" id="UP000315010"/>
    </source>
</evidence>
<organism evidence="11 12">
    <name type="scientific">Novipirellula herctigrandis</name>
    <dbReference type="NCBI Taxonomy" id="2527986"/>
    <lineage>
        <taxon>Bacteria</taxon>
        <taxon>Pseudomonadati</taxon>
        <taxon>Planctomycetota</taxon>
        <taxon>Planctomycetia</taxon>
        <taxon>Pirellulales</taxon>
        <taxon>Pirellulaceae</taxon>
        <taxon>Novipirellula</taxon>
    </lineage>
</organism>
<evidence type="ECO:0000313" key="11">
    <source>
        <dbReference type="EMBL" id="TWT78881.1"/>
    </source>
</evidence>
<dbReference type="SUPFAM" id="SSF53649">
    <property type="entry name" value="Alkaline phosphatase-like"/>
    <property type="match status" value="2"/>
</dbReference>
<dbReference type="GO" id="GO:0004065">
    <property type="term" value="F:arylsulfatase activity"/>
    <property type="evidence" value="ECO:0007669"/>
    <property type="project" value="UniProtKB-EC"/>
</dbReference>
<dbReference type="Gene3D" id="3.40.720.10">
    <property type="entry name" value="Alkaline Phosphatase, subunit A"/>
    <property type="match status" value="2"/>
</dbReference>
<keyword evidence="5 11" id="KW-0378">Hydrolase</keyword>
<gene>
    <name evidence="11" type="primary">atsA_7</name>
    <name evidence="11" type="ORF">CA13_02780</name>
</gene>
<evidence type="ECO:0000256" key="4">
    <source>
        <dbReference type="ARBA" id="ARBA00022729"/>
    </source>
</evidence>
<evidence type="ECO:0000256" key="1">
    <source>
        <dbReference type="ARBA" id="ARBA00001913"/>
    </source>
</evidence>
<protein>
    <submittedName>
        <fullName evidence="11">Arylsulfatase</fullName>
        <ecNumber evidence="11">3.1.6.1</ecNumber>
    </submittedName>
</protein>
<evidence type="ECO:0000256" key="7">
    <source>
        <dbReference type="ARBA" id="ARBA00023180"/>
    </source>
</evidence>
<comment type="cofactor">
    <cofactor evidence="1">
        <name>Ca(2+)</name>
        <dbReference type="ChEBI" id="CHEBI:29108"/>
    </cofactor>
</comment>
<dbReference type="RefSeq" id="WP_419193799.1">
    <property type="nucleotide sequence ID" value="NZ_SJPJ01000001.1"/>
</dbReference>
<dbReference type="InterPro" id="IPR017850">
    <property type="entry name" value="Alkaline_phosphatase_core_sf"/>
</dbReference>
<feature type="chain" id="PRO_5022994527" evidence="9">
    <location>
        <begin position="21"/>
        <end position="872"/>
    </location>
</feature>
<evidence type="ECO:0000256" key="3">
    <source>
        <dbReference type="ARBA" id="ARBA00022723"/>
    </source>
</evidence>
<dbReference type="InterPro" id="IPR050738">
    <property type="entry name" value="Sulfatase"/>
</dbReference>
<dbReference type="PANTHER" id="PTHR42693">
    <property type="entry name" value="ARYLSULFATASE FAMILY MEMBER"/>
    <property type="match status" value="1"/>
</dbReference>
<keyword evidence="3" id="KW-0479">Metal-binding</keyword>
<dbReference type="Proteomes" id="UP000315010">
    <property type="component" value="Unassembled WGS sequence"/>
</dbReference>
<evidence type="ECO:0000256" key="8">
    <source>
        <dbReference type="SAM" id="MobiDB-lite"/>
    </source>
</evidence>
<feature type="domain" description="Sulfatase N-terminal" evidence="10">
    <location>
        <begin position="24"/>
        <end position="336"/>
    </location>
</feature>
<feature type="region of interest" description="Disordered" evidence="8">
    <location>
        <begin position="618"/>
        <end position="640"/>
    </location>
</feature>
<dbReference type="GO" id="GO:0046872">
    <property type="term" value="F:metal ion binding"/>
    <property type="evidence" value="ECO:0007669"/>
    <property type="project" value="UniProtKB-KW"/>
</dbReference>
<keyword evidence="6" id="KW-0106">Calcium</keyword>
<keyword evidence="7" id="KW-0325">Glycoprotein</keyword>
<feature type="domain" description="Sulfatase N-terminal" evidence="10">
    <location>
        <begin position="496"/>
        <end position="801"/>
    </location>
</feature>
<evidence type="ECO:0000256" key="6">
    <source>
        <dbReference type="ARBA" id="ARBA00022837"/>
    </source>
</evidence>
<dbReference type="Pfam" id="PF00884">
    <property type="entry name" value="Sulfatase"/>
    <property type="match status" value="2"/>
</dbReference>